<name>A0A5C5V655_9PLAN</name>
<feature type="repeat" description="WD" evidence="5">
    <location>
        <begin position="995"/>
        <end position="1036"/>
    </location>
</feature>
<keyword evidence="2" id="KW-0677">Repeat</keyword>
<dbReference type="InterPro" id="IPR020472">
    <property type="entry name" value="WD40_PAC1"/>
</dbReference>
<feature type="repeat" description="WD" evidence="5">
    <location>
        <begin position="613"/>
        <end position="654"/>
    </location>
</feature>
<dbReference type="PROSITE" id="PS50011">
    <property type="entry name" value="PROTEIN_KINASE_DOM"/>
    <property type="match status" value="1"/>
</dbReference>
<proteinExistence type="predicted"/>
<evidence type="ECO:0000313" key="9">
    <source>
        <dbReference type="EMBL" id="TWT33433.1"/>
    </source>
</evidence>
<dbReference type="Gene3D" id="3.30.200.20">
    <property type="entry name" value="Phosphorylase Kinase, domain 1"/>
    <property type="match status" value="1"/>
</dbReference>
<evidence type="ECO:0000256" key="1">
    <source>
        <dbReference type="ARBA" id="ARBA00022574"/>
    </source>
</evidence>
<feature type="repeat" description="WD" evidence="5">
    <location>
        <begin position="791"/>
        <end position="823"/>
    </location>
</feature>
<feature type="repeat" description="WD" evidence="5">
    <location>
        <begin position="1037"/>
        <end position="1078"/>
    </location>
</feature>
<dbReference type="PROSITE" id="PS00107">
    <property type="entry name" value="PROTEIN_KINASE_ATP"/>
    <property type="match status" value="1"/>
</dbReference>
<evidence type="ECO:0000313" key="10">
    <source>
        <dbReference type="Proteomes" id="UP000317243"/>
    </source>
</evidence>
<dbReference type="InterPro" id="IPR011009">
    <property type="entry name" value="Kinase-like_dom_sf"/>
</dbReference>
<dbReference type="SMART" id="SM00320">
    <property type="entry name" value="WD40"/>
    <property type="match status" value="11"/>
</dbReference>
<dbReference type="Pfam" id="PF00069">
    <property type="entry name" value="Pkinase"/>
    <property type="match status" value="1"/>
</dbReference>
<dbReference type="InterPro" id="IPR015943">
    <property type="entry name" value="WD40/YVTN_repeat-like_dom_sf"/>
</dbReference>
<dbReference type="InterPro" id="IPR036322">
    <property type="entry name" value="WD40_repeat_dom_sf"/>
</dbReference>
<evidence type="ECO:0000256" key="7">
    <source>
        <dbReference type="SAM" id="Phobius"/>
    </source>
</evidence>
<evidence type="ECO:0000256" key="2">
    <source>
        <dbReference type="ARBA" id="ARBA00022737"/>
    </source>
</evidence>
<dbReference type="PROSITE" id="PS50294">
    <property type="entry name" value="WD_REPEATS_REGION"/>
    <property type="match status" value="5"/>
</dbReference>
<dbReference type="InterPro" id="IPR008271">
    <property type="entry name" value="Ser/Thr_kinase_AS"/>
</dbReference>
<keyword evidence="7" id="KW-1133">Transmembrane helix</keyword>
<keyword evidence="9" id="KW-0808">Transferase</keyword>
<dbReference type="PANTHER" id="PTHR19879">
    <property type="entry name" value="TRANSCRIPTION INITIATION FACTOR TFIID"/>
    <property type="match status" value="1"/>
</dbReference>
<dbReference type="PANTHER" id="PTHR19879:SF9">
    <property type="entry name" value="TRANSCRIPTION INITIATION FACTOR TFIID SUBUNIT 5"/>
    <property type="match status" value="1"/>
</dbReference>
<dbReference type="GO" id="GO:0004674">
    <property type="term" value="F:protein serine/threonine kinase activity"/>
    <property type="evidence" value="ECO:0007669"/>
    <property type="project" value="UniProtKB-EC"/>
</dbReference>
<dbReference type="PROSITE" id="PS50082">
    <property type="entry name" value="WD_REPEATS_2"/>
    <property type="match status" value="6"/>
</dbReference>
<dbReference type="InterPro" id="IPR017441">
    <property type="entry name" value="Protein_kinase_ATP_BS"/>
</dbReference>
<dbReference type="Gene3D" id="2.130.10.10">
    <property type="entry name" value="YVTN repeat-like/Quinoprotein amine dehydrogenase"/>
    <property type="match status" value="3"/>
</dbReference>
<comment type="caution">
    <text evidence="9">The sequence shown here is derived from an EMBL/GenBank/DDBJ whole genome shotgun (WGS) entry which is preliminary data.</text>
</comment>
<evidence type="ECO:0000259" key="8">
    <source>
        <dbReference type="PROSITE" id="PS50011"/>
    </source>
</evidence>
<dbReference type="GO" id="GO:0005524">
    <property type="term" value="F:ATP binding"/>
    <property type="evidence" value="ECO:0007669"/>
    <property type="project" value="UniProtKB-UniRule"/>
</dbReference>
<dbReference type="OrthoDB" id="500858at2"/>
<accession>A0A5C5V655</accession>
<dbReference type="CDD" id="cd00200">
    <property type="entry name" value="WD40"/>
    <property type="match status" value="2"/>
</dbReference>
<feature type="binding site" evidence="6">
    <location>
        <position position="123"/>
    </location>
    <ligand>
        <name>ATP</name>
        <dbReference type="ChEBI" id="CHEBI:30616"/>
    </ligand>
</feature>
<dbReference type="PRINTS" id="PR00320">
    <property type="entry name" value="GPROTEINBRPT"/>
</dbReference>
<dbReference type="Pfam" id="PF12894">
    <property type="entry name" value="ANAPC4_WD40"/>
    <property type="match status" value="1"/>
</dbReference>
<feature type="domain" description="Protein kinase" evidence="8">
    <location>
        <begin position="93"/>
        <end position="391"/>
    </location>
</feature>
<dbReference type="InterPro" id="IPR000719">
    <property type="entry name" value="Prot_kinase_dom"/>
</dbReference>
<dbReference type="InterPro" id="IPR019775">
    <property type="entry name" value="WD40_repeat_CS"/>
</dbReference>
<dbReference type="Pfam" id="PF00400">
    <property type="entry name" value="WD40"/>
    <property type="match status" value="5"/>
</dbReference>
<keyword evidence="7" id="KW-0812">Transmembrane</keyword>
<dbReference type="EC" id="2.7.11.1" evidence="9"/>
<keyword evidence="4 6" id="KW-0067">ATP-binding</keyword>
<dbReference type="InterPro" id="IPR001680">
    <property type="entry name" value="WD40_rpt"/>
</dbReference>
<keyword evidence="9" id="KW-0418">Kinase</keyword>
<reference evidence="9 10" key="1">
    <citation type="submission" date="2019-02" db="EMBL/GenBank/DDBJ databases">
        <title>Deep-cultivation of Planctomycetes and their phenomic and genomic characterization uncovers novel biology.</title>
        <authorList>
            <person name="Wiegand S."/>
            <person name="Jogler M."/>
            <person name="Boedeker C."/>
            <person name="Pinto D."/>
            <person name="Vollmers J."/>
            <person name="Rivas-Marin E."/>
            <person name="Kohn T."/>
            <person name="Peeters S.H."/>
            <person name="Heuer A."/>
            <person name="Rast P."/>
            <person name="Oberbeckmann S."/>
            <person name="Bunk B."/>
            <person name="Jeske O."/>
            <person name="Meyerdierks A."/>
            <person name="Storesund J.E."/>
            <person name="Kallscheuer N."/>
            <person name="Luecker S."/>
            <person name="Lage O.M."/>
            <person name="Pohl T."/>
            <person name="Merkel B.J."/>
            <person name="Hornburger P."/>
            <person name="Mueller R.-W."/>
            <person name="Bruemmer F."/>
            <person name="Labrenz M."/>
            <person name="Spormann A.M."/>
            <person name="Op Den Camp H."/>
            <person name="Overmann J."/>
            <person name="Amann R."/>
            <person name="Jetten M.S.M."/>
            <person name="Mascher T."/>
            <person name="Medema M.H."/>
            <person name="Devos D.P."/>
            <person name="Kaster A.-K."/>
            <person name="Ovreas L."/>
            <person name="Rohde M."/>
            <person name="Galperin M.Y."/>
            <person name="Jogler C."/>
        </authorList>
    </citation>
    <scope>NUCLEOTIDE SEQUENCE [LARGE SCALE GENOMIC DNA]</scope>
    <source>
        <strain evidence="9 10">KOR42</strain>
    </source>
</reference>
<feature type="repeat" description="WD" evidence="5">
    <location>
        <begin position="581"/>
        <end position="612"/>
    </location>
</feature>
<dbReference type="PROSITE" id="PS00108">
    <property type="entry name" value="PROTEIN_KINASE_ST"/>
    <property type="match status" value="1"/>
</dbReference>
<organism evidence="9 10">
    <name type="scientific">Thalassoglobus neptunius</name>
    <dbReference type="NCBI Taxonomy" id="1938619"/>
    <lineage>
        <taxon>Bacteria</taxon>
        <taxon>Pseudomonadati</taxon>
        <taxon>Planctomycetota</taxon>
        <taxon>Planctomycetia</taxon>
        <taxon>Planctomycetales</taxon>
        <taxon>Planctomycetaceae</taxon>
        <taxon>Thalassoglobus</taxon>
    </lineage>
</organism>
<dbReference type="InterPro" id="IPR024977">
    <property type="entry name" value="Apc4-like_WD40_dom"/>
</dbReference>
<evidence type="ECO:0000256" key="6">
    <source>
        <dbReference type="PROSITE-ProRule" id="PRU10141"/>
    </source>
</evidence>
<dbReference type="AlphaFoldDB" id="A0A5C5V655"/>
<gene>
    <name evidence="9" type="primary">pknB_25</name>
    <name evidence="9" type="ORF">KOR42_53780</name>
</gene>
<feature type="repeat" description="WD" evidence="5">
    <location>
        <begin position="655"/>
        <end position="696"/>
    </location>
</feature>
<protein>
    <submittedName>
        <fullName evidence="9">Serine/threonine-protein kinase PknB</fullName>
        <ecNumber evidence="9">2.7.11.1</ecNumber>
    </submittedName>
</protein>
<evidence type="ECO:0000256" key="5">
    <source>
        <dbReference type="PROSITE-ProRule" id="PRU00221"/>
    </source>
</evidence>
<keyword evidence="1 5" id="KW-0853">WD repeat</keyword>
<evidence type="ECO:0000256" key="4">
    <source>
        <dbReference type="ARBA" id="ARBA00022840"/>
    </source>
</evidence>
<keyword evidence="10" id="KW-1185">Reference proteome</keyword>
<keyword evidence="7" id="KW-0472">Membrane</keyword>
<dbReference type="SUPFAM" id="SSF50978">
    <property type="entry name" value="WD40 repeat-like"/>
    <property type="match status" value="2"/>
</dbReference>
<feature type="transmembrane region" description="Helical" evidence="7">
    <location>
        <begin position="417"/>
        <end position="439"/>
    </location>
</feature>
<sequence length="1126" mass="125744">MKSPEIFEAPPTMADSNHRRLVKLLFDCIIEMPSNERETFLEDYCAGDPRLRKEVLELVAHEEQLGSFLDDNQRPAVKITLPEDRVGQVIGPYIIREHLGEGGMGEVYVAEQKSPVRRKVALKIIKLGMETKEVVRRFENERQALALMSHPSIAKVLDGGATEQGRPFFVMELVRGMPITEFCDSEKLSTHERLKLFISVCQAVQHAHMKGIIHRDLKPSNIIVEVHDGQPIPKVIDFGIAKATHQDQWNQSVYTQFSQLLGTPQYMSPEQAKLSASDIDTRTDIYALGVLLYQLLTGTTPFAKEALENVSLDKLRQFISEHEVPNPSERVRTIDISQQSTISQNRRTTPRQLVSSIKGELDWVVTKALEKDRDRRYETASAFALDVKRYLDGQPVEACPPTIAYRVRKYVARHRRLLAFVIVVLMTAAIGAATSISYARRATRSAKEARQAQLNAEQNSQISKQISLRSKEMLYAAEMQLVSQAIERVDIRRAKELLDAYQTNESVRSLRKCEWDYYSKQVTKLPGKEFNNGGRIRALRISPNGEWLAVASNFPEVSIYRTANWTHEQTLLTPLTNANGLAWSPDSKFLVAACSDGALKIWNFESAIIEREIAAHRGEANDVSFSIDERTLFSSGDDGVARSWDPLTGEQVHEFVGHEREVESLAVSPDGQKLATASSDRSIAIWKTENGKLEYQFSTDGSGGRAVCVTFSADGSLVAAGNIYGDIYIVDVETKQSVHLTKLVDGIQGLTFLNDGERLASIDQGGMVAVHDVSAVGVGNVDETRRPVIAWIAHNNRGTTLALSKDGKNLVTGGWGGYVRIWNPDQHSYRWRVDRDQYFHDFDVDSLGRLVVCGADIELWDLDRRKKINSFANAAPLGWETLACAPKGNWLAAVRLGQISLFECHSSKRVANWVIDNVVEPSQITVTNNGQIAMLDSREPQSVQVYERSSESPIATFPTKQCRCIRYSPDGRWLAVGHMDDLHLYDLRSGSRTVLAGHTSTLTAVCFHPDVSELATVSHDRTLKIWDLSTGSQIQSIVAHTDFIDSVEYLQDGKSIATAGHDGRVRVWHAETGQPMGAIVRELGDIHKIRFTPDGKKMVGLIDFKFVFSFDSTGSSQPQPSPSFLE</sequence>
<dbReference type="EMBL" id="SIHI01000090">
    <property type="protein sequence ID" value="TWT33433.1"/>
    <property type="molecule type" value="Genomic_DNA"/>
</dbReference>
<dbReference type="SMART" id="SM00220">
    <property type="entry name" value="S_TKc"/>
    <property type="match status" value="1"/>
</dbReference>
<evidence type="ECO:0000256" key="3">
    <source>
        <dbReference type="ARBA" id="ARBA00022741"/>
    </source>
</evidence>
<dbReference type="CDD" id="cd14014">
    <property type="entry name" value="STKc_PknB_like"/>
    <property type="match status" value="1"/>
</dbReference>
<dbReference type="PROSITE" id="PS00678">
    <property type="entry name" value="WD_REPEATS_1"/>
    <property type="match status" value="2"/>
</dbReference>
<dbReference type="Gene3D" id="1.10.510.10">
    <property type="entry name" value="Transferase(Phosphotransferase) domain 1"/>
    <property type="match status" value="1"/>
</dbReference>
<dbReference type="Proteomes" id="UP000317243">
    <property type="component" value="Unassembled WGS sequence"/>
</dbReference>
<dbReference type="SUPFAM" id="SSF56112">
    <property type="entry name" value="Protein kinase-like (PK-like)"/>
    <property type="match status" value="1"/>
</dbReference>
<keyword evidence="3 6" id="KW-0547">Nucleotide-binding</keyword>